<feature type="domain" description="DUF1540" evidence="1">
    <location>
        <begin position="61"/>
        <end position="84"/>
    </location>
</feature>
<dbReference type="EMBL" id="JAATJL010000001">
    <property type="protein sequence ID" value="NJC22582.1"/>
    <property type="molecule type" value="Genomic_DNA"/>
</dbReference>
<comment type="caution">
    <text evidence="2">The sequence shown here is derived from an EMBL/GenBank/DDBJ whole genome shotgun (WGS) entry which is preliminary data.</text>
</comment>
<dbReference type="Proteomes" id="UP000547458">
    <property type="component" value="Unassembled WGS sequence"/>
</dbReference>
<evidence type="ECO:0000313" key="2">
    <source>
        <dbReference type="EMBL" id="NJC22582.1"/>
    </source>
</evidence>
<keyword evidence="3" id="KW-1185">Reference proteome</keyword>
<dbReference type="Pfam" id="PF07561">
    <property type="entry name" value="DUF1540"/>
    <property type="match status" value="2"/>
</dbReference>
<dbReference type="AlphaFoldDB" id="A0A846RPR7"/>
<evidence type="ECO:0000259" key="1">
    <source>
        <dbReference type="Pfam" id="PF07561"/>
    </source>
</evidence>
<dbReference type="InterPro" id="IPR011437">
    <property type="entry name" value="DUF1540"/>
</dbReference>
<accession>A0A846RPR7</accession>
<feature type="domain" description="DUF1540" evidence="1">
    <location>
        <begin position="11"/>
        <end position="42"/>
    </location>
</feature>
<organism evidence="2 3">
    <name type="scientific">Arthrobacter pigmenti</name>
    <dbReference type="NCBI Taxonomy" id="271432"/>
    <lineage>
        <taxon>Bacteria</taxon>
        <taxon>Bacillati</taxon>
        <taxon>Actinomycetota</taxon>
        <taxon>Actinomycetes</taxon>
        <taxon>Micrococcales</taxon>
        <taxon>Micrococcaceae</taxon>
        <taxon>Arthrobacter</taxon>
    </lineage>
</organism>
<name>A0A846RPR7_9MICC</name>
<reference evidence="2 3" key="1">
    <citation type="submission" date="2020-03" db="EMBL/GenBank/DDBJ databases">
        <title>Sequencing the genomes of 1000 actinobacteria strains.</title>
        <authorList>
            <person name="Klenk H.-P."/>
        </authorList>
    </citation>
    <scope>NUCLEOTIDE SEQUENCE [LARGE SCALE GENOMIC DNA]</scope>
    <source>
        <strain evidence="2 3">DSM 16403</strain>
    </source>
</reference>
<gene>
    <name evidence="2" type="ORF">BJ994_001658</name>
</gene>
<protein>
    <recommendedName>
        <fullName evidence="1">DUF1540 domain-containing protein</fullName>
    </recommendedName>
</protein>
<proteinExistence type="predicted"/>
<evidence type="ECO:0000313" key="3">
    <source>
        <dbReference type="Proteomes" id="UP000547458"/>
    </source>
</evidence>
<sequence>MTTEITEVSDCTVHNCAFNHDGCTAYAITVSGSPEHASCATFIDTSETGGLPMVLAHVGACQRNECVHNSHLMCQKHDVKIGSGADLADCLSYEARQGSAL</sequence>
<dbReference type="RefSeq" id="WP_167993261.1">
    <property type="nucleotide sequence ID" value="NZ_JAATJL010000001.1"/>
</dbReference>